<evidence type="ECO:0000259" key="1">
    <source>
        <dbReference type="Pfam" id="PF00534"/>
    </source>
</evidence>
<dbReference type="PANTHER" id="PTHR45947">
    <property type="entry name" value="SULFOQUINOVOSYL TRANSFERASE SQD2"/>
    <property type="match status" value="1"/>
</dbReference>
<accession>A0A1G1VNK1</accession>
<protein>
    <recommendedName>
        <fullName evidence="5">Glycosyltransferase subfamily 4-like N-terminal domain-containing protein</fullName>
    </recommendedName>
</protein>
<feature type="domain" description="Glycosyl transferase family 1" evidence="1">
    <location>
        <begin position="190"/>
        <end position="364"/>
    </location>
</feature>
<dbReference type="Pfam" id="PF00534">
    <property type="entry name" value="Glycos_transf_1"/>
    <property type="match status" value="1"/>
</dbReference>
<dbReference type="InterPro" id="IPR050194">
    <property type="entry name" value="Glycosyltransferase_grp1"/>
</dbReference>
<dbReference type="PANTHER" id="PTHR45947:SF3">
    <property type="entry name" value="SULFOQUINOVOSYL TRANSFERASE SQD2"/>
    <property type="match status" value="1"/>
</dbReference>
<dbReference type="InterPro" id="IPR001296">
    <property type="entry name" value="Glyco_trans_1"/>
</dbReference>
<dbReference type="InterPro" id="IPR028098">
    <property type="entry name" value="Glyco_trans_4-like_N"/>
</dbReference>
<dbReference type="Gene3D" id="3.40.50.2000">
    <property type="entry name" value="Glycogen Phosphorylase B"/>
    <property type="match status" value="2"/>
</dbReference>
<dbReference type="CDD" id="cd03801">
    <property type="entry name" value="GT4_PimA-like"/>
    <property type="match status" value="1"/>
</dbReference>
<organism evidence="3 4">
    <name type="scientific">Candidatus Chisholmbacteria bacterium RIFCSPHIGHO2_01_FULL_49_18</name>
    <dbReference type="NCBI Taxonomy" id="1797590"/>
    <lineage>
        <taxon>Bacteria</taxon>
        <taxon>Candidatus Chisholmiibacteriota</taxon>
    </lineage>
</organism>
<dbReference type="Proteomes" id="UP000179069">
    <property type="component" value="Unassembled WGS sequence"/>
</dbReference>
<evidence type="ECO:0000313" key="3">
    <source>
        <dbReference type="EMBL" id="OGY16971.1"/>
    </source>
</evidence>
<reference evidence="3 4" key="1">
    <citation type="journal article" date="2016" name="Nat. Commun.">
        <title>Thousands of microbial genomes shed light on interconnected biogeochemical processes in an aquifer system.</title>
        <authorList>
            <person name="Anantharaman K."/>
            <person name="Brown C.T."/>
            <person name="Hug L.A."/>
            <person name="Sharon I."/>
            <person name="Castelle C.J."/>
            <person name="Probst A.J."/>
            <person name="Thomas B.C."/>
            <person name="Singh A."/>
            <person name="Wilkins M.J."/>
            <person name="Karaoz U."/>
            <person name="Brodie E.L."/>
            <person name="Williams K.H."/>
            <person name="Hubbard S.S."/>
            <person name="Banfield J.F."/>
        </authorList>
    </citation>
    <scope>NUCLEOTIDE SEQUENCE [LARGE SCALE GENOMIC DNA]</scope>
</reference>
<gene>
    <name evidence="3" type="ORF">A2785_02440</name>
</gene>
<proteinExistence type="predicted"/>
<evidence type="ECO:0000259" key="2">
    <source>
        <dbReference type="Pfam" id="PF13439"/>
    </source>
</evidence>
<name>A0A1G1VNK1_9BACT</name>
<comment type="caution">
    <text evidence="3">The sequence shown here is derived from an EMBL/GenBank/DDBJ whole genome shotgun (WGS) entry which is preliminary data.</text>
</comment>
<dbReference type="GO" id="GO:0016757">
    <property type="term" value="F:glycosyltransferase activity"/>
    <property type="evidence" value="ECO:0007669"/>
    <property type="project" value="InterPro"/>
</dbReference>
<dbReference type="Pfam" id="PF13439">
    <property type="entry name" value="Glyco_transf_4"/>
    <property type="match status" value="1"/>
</dbReference>
<feature type="domain" description="Glycosyltransferase subfamily 4-like N-terminal" evidence="2">
    <location>
        <begin position="15"/>
        <end position="176"/>
    </location>
</feature>
<sequence length="396" mass="45176">MEKRKILYLTPFPHVGGGETALLYLLESLDRKRFEPNVVVTSKGQVYARLKEMKIKTSVINLPGYSIRTLFMPGISVPGILRLVRLIQKLKPSLIHINHPTLAVYAGIAGKLLNVPVLATSHGTWDSIYSHQDLANRLFCDLLLPITPEVQRHLTKRGIIKKEKTRVVYLGVDANRFKPASPADKLAAKRYWNFKPDDVIVTMACRFDFTKNHLTFLKIADSIIAQFPEVKFLIAGDFKKNLEKGSQTAIAVKKSLDEYLEKRTTIKKNIRFTGFQKDMRPVFQATDVLLSSSLSETLPVSFLEGAACGLPLLAFENTSSKRIVLQGKNGYLAPLGRSDLLTEHLLKLLRNSERRHRFGKYSREHLLAHFTITRYVNTIESIYRQMIRRKNQDFRK</sequence>
<evidence type="ECO:0008006" key="5">
    <source>
        <dbReference type="Google" id="ProtNLM"/>
    </source>
</evidence>
<dbReference type="SUPFAM" id="SSF53756">
    <property type="entry name" value="UDP-Glycosyltransferase/glycogen phosphorylase"/>
    <property type="match status" value="1"/>
</dbReference>
<evidence type="ECO:0000313" key="4">
    <source>
        <dbReference type="Proteomes" id="UP000179069"/>
    </source>
</evidence>
<dbReference type="EMBL" id="MHCI01000008">
    <property type="protein sequence ID" value="OGY16971.1"/>
    <property type="molecule type" value="Genomic_DNA"/>
</dbReference>
<dbReference type="AlphaFoldDB" id="A0A1G1VNK1"/>